<keyword evidence="3" id="KW-1185">Reference proteome</keyword>
<dbReference type="Proteomes" id="UP000198287">
    <property type="component" value="Unassembled WGS sequence"/>
</dbReference>
<dbReference type="EMBL" id="LNIX01000009">
    <property type="protein sequence ID" value="OXA50464.1"/>
    <property type="molecule type" value="Genomic_DNA"/>
</dbReference>
<dbReference type="InterPro" id="IPR032675">
    <property type="entry name" value="LRR_dom_sf"/>
</dbReference>
<protein>
    <submittedName>
        <fullName evidence="2">Uncharacterized protein</fullName>
    </submittedName>
</protein>
<dbReference type="AlphaFoldDB" id="A0A226E093"/>
<sequence length="714" mass="81430">MGSLEKNPPKLGQMATEKLAKLLQQSVTNMNQIIASDIKKHFIKTFPSAKTDDQNSPSSSISKISDTVTTPINQFTCAKAALQMMAVRKYLMSGMNNPSATKMTLTPDVIQYIISTDIDTKNIGLIRLVLCEWMDVLDFRGVDRFSYSSMETGNGSSSQNTTRVSSSPRMEPPLVANKMCPTATPTPLSAFCLPPDEFDWFSRDRLGTIVSMPEACELFSILGMSQCAPNIKEMYLNARRKEYWACPADIMEMTADILLQMKKLSTLVLRGCCDDHMLRLIGQSCPVLRQLDISGSHFVTDSGLKNLFFRDISENPATYLMKSFIDKNLKNMNSLVSSLEMLDYSWTNVTALARKMVHHLPGAFVFKRVFARNENYAYGHHIFLKRKCSIQVKIPSSSKQGFFQFEKSLEPYIGLKGARTFYKFAEQHPWKNCMLHMYKENQGEKASPKFYGFITPSDEEKRVYGMVNFNDAILAEMYSMFPINLNILGDACPKLQVFRGTVTDVWKMNSSVLSELTVLDMFADPSTTRSILESAPNLREVRIRILRECLTDEYIIKPLSTFMCCRTLEELWIAPGTYKALEQPAKYQEESDTGIQWESFNEIQANFYTAENPPRPKSSRLQNNNNAQLPQEDESLVDFEDPECSNQCQIDDLVHLTMGCVRTILGSCQKLKRIGDIAWWTKIRQTDLERICQELKHRKREVTFVWENKIFPKA</sequence>
<comment type="caution">
    <text evidence="2">The sequence shown here is derived from an EMBL/GenBank/DDBJ whole genome shotgun (WGS) entry which is preliminary data.</text>
</comment>
<accession>A0A226E093</accession>
<feature type="region of interest" description="Disordered" evidence="1">
    <location>
        <begin position="149"/>
        <end position="169"/>
    </location>
</feature>
<dbReference type="SUPFAM" id="SSF52047">
    <property type="entry name" value="RNI-like"/>
    <property type="match status" value="1"/>
</dbReference>
<dbReference type="OrthoDB" id="16120at2759"/>
<proteinExistence type="predicted"/>
<evidence type="ECO:0000313" key="2">
    <source>
        <dbReference type="EMBL" id="OXA50464.1"/>
    </source>
</evidence>
<name>A0A226E093_FOLCA</name>
<organism evidence="2 3">
    <name type="scientific">Folsomia candida</name>
    <name type="common">Springtail</name>
    <dbReference type="NCBI Taxonomy" id="158441"/>
    <lineage>
        <taxon>Eukaryota</taxon>
        <taxon>Metazoa</taxon>
        <taxon>Ecdysozoa</taxon>
        <taxon>Arthropoda</taxon>
        <taxon>Hexapoda</taxon>
        <taxon>Collembola</taxon>
        <taxon>Entomobryomorpha</taxon>
        <taxon>Isotomoidea</taxon>
        <taxon>Isotomidae</taxon>
        <taxon>Proisotominae</taxon>
        <taxon>Folsomia</taxon>
    </lineage>
</organism>
<gene>
    <name evidence="2" type="ORF">Fcan01_14712</name>
</gene>
<reference evidence="2 3" key="1">
    <citation type="submission" date="2015-12" db="EMBL/GenBank/DDBJ databases">
        <title>The genome of Folsomia candida.</title>
        <authorList>
            <person name="Faddeeva A."/>
            <person name="Derks M.F."/>
            <person name="Anvar Y."/>
            <person name="Smit S."/>
            <person name="Van Straalen N."/>
            <person name="Roelofs D."/>
        </authorList>
    </citation>
    <scope>NUCLEOTIDE SEQUENCE [LARGE SCALE GENOMIC DNA]</scope>
    <source>
        <strain evidence="2 3">VU population</strain>
        <tissue evidence="2">Whole body</tissue>
    </source>
</reference>
<dbReference type="Gene3D" id="3.80.10.10">
    <property type="entry name" value="Ribonuclease Inhibitor"/>
    <property type="match status" value="1"/>
</dbReference>
<feature type="compositionally biased region" description="Low complexity" evidence="1">
    <location>
        <begin position="156"/>
        <end position="167"/>
    </location>
</feature>
<evidence type="ECO:0000256" key="1">
    <source>
        <dbReference type="SAM" id="MobiDB-lite"/>
    </source>
</evidence>
<evidence type="ECO:0000313" key="3">
    <source>
        <dbReference type="Proteomes" id="UP000198287"/>
    </source>
</evidence>